<reference evidence="4 5" key="1">
    <citation type="submission" date="2021-02" db="EMBL/GenBank/DDBJ databases">
        <title>De Novo genome assembly of isolated myxobacteria.</title>
        <authorList>
            <person name="Stevens D.C."/>
        </authorList>
    </citation>
    <scope>NUCLEOTIDE SEQUENCE [LARGE SCALE GENOMIC DNA]</scope>
    <source>
        <strain evidence="5">SCPEA02</strain>
    </source>
</reference>
<evidence type="ECO:0000259" key="2">
    <source>
        <dbReference type="Pfam" id="PF01471"/>
    </source>
</evidence>
<evidence type="ECO:0000256" key="1">
    <source>
        <dbReference type="SAM" id="MobiDB-lite"/>
    </source>
</evidence>
<dbReference type="Gene3D" id="3.90.1720.10">
    <property type="entry name" value="endopeptidase domain like (from Nostoc punctiforme)"/>
    <property type="match status" value="1"/>
</dbReference>
<dbReference type="InterPro" id="IPR036366">
    <property type="entry name" value="PGBDSf"/>
</dbReference>
<accession>A0ABX7NSQ0</accession>
<dbReference type="InterPro" id="IPR036365">
    <property type="entry name" value="PGBD-like_sf"/>
</dbReference>
<dbReference type="InterPro" id="IPR002901">
    <property type="entry name" value="MGlyc_endo_b_GlcNAc-like_dom"/>
</dbReference>
<sequence>MSVRSATSSPAFRTTTAAPQRFDGSKPAPGTTNTNAAQVTNPPLHGDPKNRNKDTYNQVINQFAAGNNPRYTPRDSNGDGTRDTFCNIFLWDVTRAMGAEIPHWVDKDGNSVAPGKGRELNANATVDWMHQNGAKNGWRKATPEEAQKMANEGHPAVALWKNPGGIGHVAVVRPGEVTAQGPASAQAGGKNFNSGHIKDGFGKAQPEYWVNDSGKATGKPPTDTTKPPPTTTPPPSTGGVSVPKTDLKRGVEGPEVRKLQDVLVKLGYMTKEQVNTGPGIFGPKTEAAVAKFQKDHGISPNSGIFGPKTRAAMTEALKGNGGTTKPGGTGGTGGTTGPGPVTQPSGSDAAKAAKIDQILKGTGLAGQGAHIVAMSKKYNVPPELALAMFRKEASFMSAGSAVKNNNPGNLRFAQWETKFGGQPNGNFTKFPDAKSGIEAYFALLGGPAYRGFIDRGDYQGMINKYAPPSENDSGLYHKQVLQWMQEYKNKIG</sequence>
<feature type="domain" description="Peptidoglycan binding-like" evidence="2">
    <location>
        <begin position="253"/>
        <end position="313"/>
    </location>
</feature>
<evidence type="ECO:0000313" key="5">
    <source>
        <dbReference type="Proteomes" id="UP000662747"/>
    </source>
</evidence>
<dbReference type="EMBL" id="CP071090">
    <property type="protein sequence ID" value="QSQ21911.1"/>
    <property type="molecule type" value="Genomic_DNA"/>
</dbReference>
<dbReference type="RefSeq" id="WP_206723488.1">
    <property type="nucleotide sequence ID" value="NZ_CP071090.1"/>
</dbReference>
<protein>
    <submittedName>
        <fullName evidence="4">Peptidoglycan-binding protein</fullName>
    </submittedName>
</protein>
<feature type="compositionally biased region" description="Pro residues" evidence="1">
    <location>
        <begin position="226"/>
        <end position="236"/>
    </location>
</feature>
<keyword evidence="5" id="KW-1185">Reference proteome</keyword>
<feature type="compositionally biased region" description="Gly residues" evidence="1">
    <location>
        <begin position="319"/>
        <end position="337"/>
    </location>
</feature>
<gene>
    <name evidence="4" type="ORF">JY651_43325</name>
</gene>
<dbReference type="Gene3D" id="1.10.101.10">
    <property type="entry name" value="PGBD-like superfamily/PGBD"/>
    <property type="match status" value="1"/>
</dbReference>
<evidence type="ECO:0000313" key="4">
    <source>
        <dbReference type="EMBL" id="QSQ21911.1"/>
    </source>
</evidence>
<feature type="compositionally biased region" description="Polar residues" evidence="1">
    <location>
        <begin position="30"/>
        <end position="41"/>
    </location>
</feature>
<feature type="region of interest" description="Disordered" evidence="1">
    <location>
        <begin position="180"/>
        <end position="253"/>
    </location>
</feature>
<evidence type="ECO:0000259" key="3">
    <source>
        <dbReference type="Pfam" id="PF01832"/>
    </source>
</evidence>
<dbReference type="Pfam" id="PF01832">
    <property type="entry name" value="Glucosaminidase"/>
    <property type="match status" value="1"/>
</dbReference>
<proteinExistence type="predicted"/>
<feature type="domain" description="Mannosyl-glycoprotein endo-beta-N-acetylglucosamidase-like" evidence="3">
    <location>
        <begin position="370"/>
        <end position="488"/>
    </location>
</feature>
<name>A0ABX7NSQ0_9BACT</name>
<dbReference type="Proteomes" id="UP000662747">
    <property type="component" value="Chromosome"/>
</dbReference>
<dbReference type="Pfam" id="PF01471">
    <property type="entry name" value="PG_binding_1"/>
    <property type="match status" value="1"/>
</dbReference>
<dbReference type="InterPro" id="IPR002477">
    <property type="entry name" value="Peptidoglycan-bd-like"/>
</dbReference>
<feature type="compositionally biased region" description="Polar residues" evidence="1">
    <location>
        <begin position="1"/>
        <end position="18"/>
    </location>
</feature>
<dbReference type="SUPFAM" id="SSF47090">
    <property type="entry name" value="PGBD-like"/>
    <property type="match status" value="1"/>
</dbReference>
<organism evidence="4 5">
    <name type="scientific">Pyxidicoccus parkwayensis</name>
    <dbReference type="NCBI Taxonomy" id="2813578"/>
    <lineage>
        <taxon>Bacteria</taxon>
        <taxon>Pseudomonadati</taxon>
        <taxon>Myxococcota</taxon>
        <taxon>Myxococcia</taxon>
        <taxon>Myxococcales</taxon>
        <taxon>Cystobacterineae</taxon>
        <taxon>Myxococcaceae</taxon>
        <taxon>Pyxidicoccus</taxon>
    </lineage>
</organism>
<feature type="region of interest" description="Disordered" evidence="1">
    <location>
        <begin position="317"/>
        <end position="350"/>
    </location>
</feature>
<feature type="region of interest" description="Disordered" evidence="1">
    <location>
        <begin position="1"/>
        <end position="54"/>
    </location>
</feature>